<evidence type="ECO:0000313" key="3">
    <source>
        <dbReference type="Proteomes" id="UP000018731"/>
    </source>
</evidence>
<dbReference type="STRING" id="1357400.HMPREF2086_00433"/>
<protein>
    <recommendedName>
        <fullName evidence="4">ABC-2 type transporter domain-containing protein</fullName>
    </recommendedName>
</protein>
<dbReference type="AlphaFoldDB" id="V8CCG4"/>
<dbReference type="OrthoDB" id="5328875at2"/>
<organism evidence="2 3">
    <name type="scientific">Helicobacter macacae MIT 99-5501</name>
    <dbReference type="NCBI Taxonomy" id="1357400"/>
    <lineage>
        <taxon>Bacteria</taxon>
        <taxon>Pseudomonadati</taxon>
        <taxon>Campylobacterota</taxon>
        <taxon>Epsilonproteobacteria</taxon>
        <taxon>Campylobacterales</taxon>
        <taxon>Helicobacteraceae</taxon>
        <taxon>Helicobacter</taxon>
    </lineage>
</organism>
<dbReference type="RefSeq" id="WP_023927113.1">
    <property type="nucleotide sequence ID" value="NZ_KI669454.1"/>
</dbReference>
<feature type="transmembrane region" description="Helical" evidence="1">
    <location>
        <begin position="153"/>
        <end position="170"/>
    </location>
</feature>
<gene>
    <name evidence="2" type="ORF">HMPREF2086_00433</name>
</gene>
<evidence type="ECO:0000313" key="2">
    <source>
        <dbReference type="EMBL" id="ETD25098.1"/>
    </source>
</evidence>
<accession>V8CCG4</accession>
<feature type="transmembrane region" description="Helical" evidence="1">
    <location>
        <begin position="261"/>
        <end position="281"/>
    </location>
</feature>
<keyword evidence="1" id="KW-0472">Membrane</keyword>
<comment type="caution">
    <text evidence="2">The sequence shown here is derived from an EMBL/GenBank/DDBJ whole genome shotgun (WGS) entry which is preliminary data.</text>
</comment>
<sequence length="293" mass="32759">MRNLLKYEIKEGFFPYLVMGVVFCVAVVGIVVMIKLGNGQYIFTSPSDLLFVAVFGEICWFLLIFSVVGFGVVQVINIINAFGKNLFGVYGYLLFCLPLGVDRILLSKVLGCFILIGASFVYCAVLGFGAFVYISDFRLLGAVGEFFERLSRVDLGVSMAFFAIHLSYYLCKILEFLLQILLTLAVLNFLRVSSFRSGVGIGIFIGISIMTSIIGASCNEVLSIIGILPLSTSMNGFWDSFSLFSIQRDNFLDFMKDSLRISLVIYNIFSYIVTSLAYYLLARYLIVRKLELE</sequence>
<dbReference type="HOGENOM" id="CLU_949204_0_0_7"/>
<keyword evidence="1" id="KW-0812">Transmembrane</keyword>
<reference evidence="2 3" key="1">
    <citation type="journal article" date="2014" name="Genome Announc.">
        <title>Draft genome sequences of six enterohepatic helicobacter species isolated from humans and one from rhesus macaques.</title>
        <authorList>
            <person name="Shen Z."/>
            <person name="Sheh A."/>
            <person name="Young S.K."/>
            <person name="Abouelliel A."/>
            <person name="Ward D.V."/>
            <person name="Earl A.M."/>
            <person name="Fox J.G."/>
        </authorList>
    </citation>
    <scope>NUCLEOTIDE SEQUENCE [LARGE SCALE GENOMIC DNA]</scope>
    <source>
        <strain evidence="2 3">MIT 99-5501</strain>
    </source>
</reference>
<evidence type="ECO:0000256" key="1">
    <source>
        <dbReference type="SAM" id="Phobius"/>
    </source>
</evidence>
<feature type="transmembrane region" description="Helical" evidence="1">
    <location>
        <begin position="113"/>
        <end position="133"/>
    </location>
</feature>
<feature type="transmembrane region" description="Helical" evidence="1">
    <location>
        <begin position="49"/>
        <end position="73"/>
    </location>
</feature>
<proteinExistence type="predicted"/>
<dbReference type="PATRIC" id="fig|1357400.3.peg.585"/>
<feature type="transmembrane region" description="Helical" evidence="1">
    <location>
        <begin position="85"/>
        <end position="101"/>
    </location>
</feature>
<dbReference type="Proteomes" id="UP000018731">
    <property type="component" value="Unassembled WGS sequence"/>
</dbReference>
<dbReference type="EMBL" id="AZJI01000001">
    <property type="protein sequence ID" value="ETD25098.1"/>
    <property type="molecule type" value="Genomic_DNA"/>
</dbReference>
<evidence type="ECO:0008006" key="4">
    <source>
        <dbReference type="Google" id="ProtNLM"/>
    </source>
</evidence>
<feature type="transmembrane region" description="Helical" evidence="1">
    <location>
        <begin position="12"/>
        <end position="37"/>
    </location>
</feature>
<keyword evidence="1" id="KW-1133">Transmembrane helix</keyword>
<name>V8CCG4_9HELI</name>
<feature type="transmembrane region" description="Helical" evidence="1">
    <location>
        <begin position="199"/>
        <end position="228"/>
    </location>
</feature>
<keyword evidence="3" id="KW-1185">Reference proteome</keyword>